<dbReference type="RefSeq" id="WP_218403658.1">
    <property type="nucleotide sequence ID" value="NZ_JAGSPC010000001.1"/>
</dbReference>
<dbReference type="Pfam" id="PF11188">
    <property type="entry name" value="DUF2975"/>
    <property type="match status" value="1"/>
</dbReference>
<keyword evidence="1" id="KW-0472">Membrane</keyword>
<reference evidence="2" key="1">
    <citation type="submission" date="2021-04" db="EMBL/GenBank/DDBJ databases">
        <authorList>
            <person name="Pira H."/>
            <person name="Risdian C."/>
            <person name="Wink J."/>
        </authorList>
    </citation>
    <scope>NUCLEOTIDE SEQUENCE</scope>
    <source>
        <strain evidence="2">WH158</strain>
    </source>
</reference>
<dbReference type="AlphaFoldDB" id="A0A9X1F100"/>
<name>A0A9X1F100_9SPHN</name>
<evidence type="ECO:0000313" key="3">
    <source>
        <dbReference type="Proteomes" id="UP001138681"/>
    </source>
</evidence>
<proteinExistence type="predicted"/>
<accession>A0A9X1F100</accession>
<feature type="transmembrane region" description="Helical" evidence="1">
    <location>
        <begin position="147"/>
        <end position="167"/>
    </location>
</feature>
<gene>
    <name evidence="2" type="ORF">KCG46_01915</name>
</gene>
<comment type="caution">
    <text evidence="2">The sequence shown here is derived from an EMBL/GenBank/DDBJ whole genome shotgun (WGS) entry which is preliminary data.</text>
</comment>
<feature type="transmembrane region" description="Helical" evidence="1">
    <location>
        <begin position="12"/>
        <end position="42"/>
    </location>
</feature>
<feature type="transmembrane region" description="Helical" evidence="1">
    <location>
        <begin position="62"/>
        <end position="83"/>
    </location>
</feature>
<feature type="transmembrane region" description="Helical" evidence="1">
    <location>
        <begin position="109"/>
        <end position="135"/>
    </location>
</feature>
<keyword evidence="1" id="KW-1133">Transmembrane helix</keyword>
<sequence>MQTKPNDVLLLAGKVLTVLMQCFMAIAALAIPIGAAVVVFMSDTINAEIAAEFSGAVGPLPVIPVLGLFALALAAVALIFLFFGRLRAIIETVGEGDPFAPENAERLSFMAWLLLLVQALSIPIAGLALIVAKWTEPMENADVTVDAGIDLVGITMVVVLFILARVFKHGAAMREDLEGTV</sequence>
<dbReference type="EMBL" id="JAGSPC010000001">
    <property type="protein sequence ID" value="MBV7258327.1"/>
    <property type="molecule type" value="Genomic_DNA"/>
</dbReference>
<protein>
    <submittedName>
        <fullName evidence="2">DUF2975 domain-containing protein</fullName>
    </submittedName>
</protein>
<keyword evidence="3" id="KW-1185">Reference proteome</keyword>
<organism evidence="2 3">
    <name type="scientific">Erythrobacter crassostreae</name>
    <dbReference type="NCBI Taxonomy" id="2828328"/>
    <lineage>
        <taxon>Bacteria</taxon>
        <taxon>Pseudomonadati</taxon>
        <taxon>Pseudomonadota</taxon>
        <taxon>Alphaproteobacteria</taxon>
        <taxon>Sphingomonadales</taxon>
        <taxon>Erythrobacteraceae</taxon>
        <taxon>Erythrobacter/Porphyrobacter group</taxon>
        <taxon>Erythrobacter</taxon>
    </lineage>
</organism>
<evidence type="ECO:0000313" key="2">
    <source>
        <dbReference type="EMBL" id="MBV7258327.1"/>
    </source>
</evidence>
<keyword evidence="1" id="KW-0812">Transmembrane</keyword>
<evidence type="ECO:0000256" key="1">
    <source>
        <dbReference type="SAM" id="Phobius"/>
    </source>
</evidence>
<dbReference type="InterPro" id="IPR021354">
    <property type="entry name" value="DUF2975"/>
</dbReference>
<dbReference type="Proteomes" id="UP001138681">
    <property type="component" value="Unassembled WGS sequence"/>
</dbReference>